<keyword evidence="1" id="KW-0732">Signal</keyword>
<gene>
    <name evidence="2" type="ORF">BKCO1_6700015</name>
</gene>
<reference evidence="2 3" key="1">
    <citation type="submission" date="2016-10" db="EMBL/GenBank/DDBJ databases">
        <title>Proteomics and genomics reveal pathogen-plant mechanisms compatible with a hemibiotrophic lifestyle of Diplodia corticola.</title>
        <authorList>
            <person name="Fernandes I."/>
            <person name="De Jonge R."/>
            <person name="Van De Peer Y."/>
            <person name="Devreese B."/>
            <person name="Alves A."/>
            <person name="Esteves A.C."/>
        </authorList>
    </citation>
    <scope>NUCLEOTIDE SEQUENCE [LARGE SCALE GENOMIC DNA]</scope>
    <source>
        <strain evidence="2 3">CBS 112549</strain>
    </source>
</reference>
<keyword evidence="3" id="KW-1185">Reference proteome</keyword>
<dbReference type="EMBL" id="MNUE01000067">
    <property type="protein sequence ID" value="OJD30035.1"/>
    <property type="molecule type" value="Genomic_DNA"/>
</dbReference>
<dbReference type="OrthoDB" id="5232980at2759"/>
<protein>
    <submittedName>
        <fullName evidence="2">Uncharacterized protein</fullName>
    </submittedName>
</protein>
<evidence type="ECO:0000313" key="3">
    <source>
        <dbReference type="Proteomes" id="UP000183809"/>
    </source>
</evidence>
<dbReference type="GeneID" id="31018588"/>
<feature type="chain" id="PRO_5012814638" evidence="1">
    <location>
        <begin position="30"/>
        <end position="327"/>
    </location>
</feature>
<dbReference type="Proteomes" id="UP000183809">
    <property type="component" value="Unassembled WGS sequence"/>
</dbReference>
<sequence>MRISTSRSGLPTVLSLFLACSVLLQGTLARSIDWRLHARAADEIPHNLTIPDNETYLLNGTWLAYSNGTLLTSEDGDNYPVIERPAQARHYIEKVEHNKAAFWSGIDFELSVRIARREGWHTLEMSVTREITSHPWAQSTSPHYEHFWEVVSAAFTESLIDDKHTQVYAILRPPTSLTPGGPFKDGRAVRGSDFGDVEFPRLEKAGITVFAIHPTASDATRASETYEISPKDNVRLWQKSGLSSSGTAETECPNAKNKFMLGCGNSATKEETRLTTCGGISEHEIVLPGGGFCDFSHTGNAGTHKVRFTKSEDVYWLEACEIHEFCP</sequence>
<dbReference type="RefSeq" id="XP_020126295.1">
    <property type="nucleotide sequence ID" value="XM_020278327.1"/>
</dbReference>
<evidence type="ECO:0000256" key="1">
    <source>
        <dbReference type="SAM" id="SignalP"/>
    </source>
</evidence>
<organism evidence="2 3">
    <name type="scientific">Diplodia corticola</name>
    <dbReference type="NCBI Taxonomy" id="236234"/>
    <lineage>
        <taxon>Eukaryota</taxon>
        <taxon>Fungi</taxon>
        <taxon>Dikarya</taxon>
        <taxon>Ascomycota</taxon>
        <taxon>Pezizomycotina</taxon>
        <taxon>Dothideomycetes</taxon>
        <taxon>Dothideomycetes incertae sedis</taxon>
        <taxon>Botryosphaeriales</taxon>
        <taxon>Botryosphaeriaceae</taxon>
        <taxon>Diplodia</taxon>
    </lineage>
</organism>
<name>A0A1J9RC33_9PEZI</name>
<accession>A0A1J9RC33</accession>
<dbReference type="PROSITE" id="PS51257">
    <property type="entry name" value="PROKAR_LIPOPROTEIN"/>
    <property type="match status" value="1"/>
</dbReference>
<proteinExistence type="predicted"/>
<evidence type="ECO:0000313" key="2">
    <source>
        <dbReference type="EMBL" id="OJD30035.1"/>
    </source>
</evidence>
<feature type="signal peptide" evidence="1">
    <location>
        <begin position="1"/>
        <end position="29"/>
    </location>
</feature>
<comment type="caution">
    <text evidence="2">The sequence shown here is derived from an EMBL/GenBank/DDBJ whole genome shotgun (WGS) entry which is preliminary data.</text>
</comment>
<dbReference type="AlphaFoldDB" id="A0A1J9RC33"/>